<dbReference type="AlphaFoldDB" id="A0A4P7CLL6"/>
<name>A0A4P7CLL6_9PAST</name>
<keyword evidence="8" id="KW-1185">Reference proteome</keyword>
<feature type="transmembrane region" description="Helical" evidence="6">
    <location>
        <begin position="5"/>
        <end position="21"/>
    </location>
</feature>
<sequence>MLVKSLRFIVALTLLFLMLYLGKLMNWLIPIGIAESIWGLLILFLLLVLNVIKIEWVMPATRPLLRYMALFFLPICAGIIEQSDILSLHLHSLVLANFVSTVLSLIVVGYLAQWLFNKDVQDDE</sequence>
<dbReference type="PANTHER" id="PTHR33931:SF5">
    <property type="entry name" value="UPF0299 MEMBRANE PROTEIN YOHJ"/>
    <property type="match status" value="1"/>
</dbReference>
<accession>A0A4P7CLL6</accession>
<evidence type="ECO:0000256" key="4">
    <source>
        <dbReference type="ARBA" id="ARBA00022989"/>
    </source>
</evidence>
<dbReference type="Proteomes" id="UP000294444">
    <property type="component" value="Chromosome"/>
</dbReference>
<evidence type="ECO:0000256" key="6">
    <source>
        <dbReference type="SAM" id="Phobius"/>
    </source>
</evidence>
<dbReference type="GO" id="GO:0016787">
    <property type="term" value="F:hydrolase activity"/>
    <property type="evidence" value="ECO:0007669"/>
    <property type="project" value="UniProtKB-KW"/>
</dbReference>
<keyword evidence="4 6" id="KW-1133">Transmembrane helix</keyword>
<comment type="subcellular location">
    <subcellularLocation>
        <location evidence="1">Cell membrane</location>
        <topology evidence="1">Multi-pass membrane protein</topology>
    </subcellularLocation>
</comment>
<feature type="transmembrane region" description="Helical" evidence="6">
    <location>
        <begin position="64"/>
        <end position="80"/>
    </location>
</feature>
<keyword evidence="2" id="KW-1003">Cell membrane</keyword>
<protein>
    <submittedName>
        <fullName evidence="7">Murein hydrolase transporter LrgA</fullName>
    </submittedName>
</protein>
<proteinExistence type="predicted"/>
<feature type="transmembrane region" description="Helical" evidence="6">
    <location>
        <begin position="92"/>
        <end position="112"/>
    </location>
</feature>
<keyword evidence="7" id="KW-0378">Hydrolase</keyword>
<dbReference type="Pfam" id="PF03788">
    <property type="entry name" value="LrgA"/>
    <property type="match status" value="1"/>
</dbReference>
<dbReference type="InterPro" id="IPR005538">
    <property type="entry name" value="LrgA/CidA"/>
</dbReference>
<feature type="transmembrane region" description="Helical" evidence="6">
    <location>
        <begin position="27"/>
        <end position="52"/>
    </location>
</feature>
<evidence type="ECO:0000313" key="8">
    <source>
        <dbReference type="Proteomes" id="UP000294444"/>
    </source>
</evidence>
<dbReference type="PANTHER" id="PTHR33931">
    <property type="entry name" value="HOLIN-LIKE PROTEIN CIDA-RELATED"/>
    <property type="match status" value="1"/>
</dbReference>
<evidence type="ECO:0000313" key="7">
    <source>
        <dbReference type="EMBL" id="QBQ64409.1"/>
    </source>
</evidence>
<organism evidence="7 8">
    <name type="scientific">Actinobacillus indolicus</name>
    <dbReference type="NCBI Taxonomy" id="51049"/>
    <lineage>
        <taxon>Bacteria</taxon>
        <taxon>Pseudomonadati</taxon>
        <taxon>Pseudomonadota</taxon>
        <taxon>Gammaproteobacteria</taxon>
        <taxon>Pasteurellales</taxon>
        <taxon>Pasteurellaceae</taxon>
        <taxon>Actinobacillus</taxon>
    </lineage>
</organism>
<evidence type="ECO:0000256" key="1">
    <source>
        <dbReference type="ARBA" id="ARBA00004651"/>
    </source>
</evidence>
<reference evidence="7 8" key="1">
    <citation type="submission" date="2019-03" db="EMBL/GenBank/DDBJ databases">
        <authorList>
            <person name="Che Y."/>
            <person name="Zhou L."/>
        </authorList>
    </citation>
    <scope>NUCLEOTIDE SEQUENCE [LARGE SCALE GENOMIC DNA]</scope>
    <source>
        <strain evidence="7 8">AIFJ1607</strain>
    </source>
</reference>
<dbReference type="GO" id="GO:0005886">
    <property type="term" value="C:plasma membrane"/>
    <property type="evidence" value="ECO:0007669"/>
    <property type="project" value="UniProtKB-SubCell"/>
</dbReference>
<keyword evidence="5 6" id="KW-0472">Membrane</keyword>
<evidence type="ECO:0000256" key="5">
    <source>
        <dbReference type="ARBA" id="ARBA00023136"/>
    </source>
</evidence>
<dbReference type="KEGG" id="aio:EXH44_09320"/>
<evidence type="ECO:0000256" key="2">
    <source>
        <dbReference type="ARBA" id="ARBA00022475"/>
    </source>
</evidence>
<dbReference type="EMBL" id="CP038145">
    <property type="protein sequence ID" value="QBQ64409.1"/>
    <property type="molecule type" value="Genomic_DNA"/>
</dbReference>
<keyword evidence="3 6" id="KW-0812">Transmembrane</keyword>
<evidence type="ECO:0000256" key="3">
    <source>
        <dbReference type="ARBA" id="ARBA00022692"/>
    </source>
</evidence>
<gene>
    <name evidence="7" type="ORF">EXH44_09320</name>
</gene>
<dbReference type="RefSeq" id="WP_162857224.1">
    <property type="nucleotide sequence ID" value="NZ_CP038145.1"/>
</dbReference>